<gene>
    <name evidence="1" type="ORF">GCM10022231_16880</name>
</gene>
<protein>
    <submittedName>
        <fullName evidence="1">Uncharacterized protein</fullName>
    </submittedName>
</protein>
<proteinExistence type="predicted"/>
<evidence type="ECO:0000313" key="2">
    <source>
        <dbReference type="Proteomes" id="UP001418444"/>
    </source>
</evidence>
<sequence>MLECQGIVSGECLEVSGRKVMNQYACGMPLSDKAVMESRPGMTQLEQRLGVAILLEQDIIHCWKSILQVPERTDVGADPLSDLDDGPRILDDSPQLCRDDVVDDCIDQPDPPAEPIEDGRLAHIGGRGDLLERCREPLLPENLYRRTPDPIDVSAGIRP</sequence>
<keyword evidence="2" id="KW-1185">Reference proteome</keyword>
<organism evidence="1 2">
    <name type="scientific">Gordonia caeni</name>
    <dbReference type="NCBI Taxonomy" id="1007097"/>
    <lineage>
        <taxon>Bacteria</taxon>
        <taxon>Bacillati</taxon>
        <taxon>Actinomycetota</taxon>
        <taxon>Actinomycetes</taxon>
        <taxon>Mycobacteriales</taxon>
        <taxon>Gordoniaceae</taxon>
        <taxon>Gordonia</taxon>
    </lineage>
</organism>
<reference evidence="2" key="1">
    <citation type="journal article" date="2019" name="Int. J. Syst. Evol. Microbiol.">
        <title>The Global Catalogue of Microorganisms (GCM) 10K type strain sequencing project: providing services to taxonomists for standard genome sequencing and annotation.</title>
        <authorList>
            <consortium name="The Broad Institute Genomics Platform"/>
            <consortium name="The Broad Institute Genome Sequencing Center for Infectious Disease"/>
            <person name="Wu L."/>
            <person name="Ma J."/>
        </authorList>
    </citation>
    <scope>NUCLEOTIDE SEQUENCE [LARGE SCALE GENOMIC DNA]</scope>
    <source>
        <strain evidence="2">JCM 16923</strain>
    </source>
</reference>
<accession>A0ABP7P1G0</accession>
<dbReference type="Proteomes" id="UP001418444">
    <property type="component" value="Unassembled WGS sequence"/>
</dbReference>
<name>A0ABP7P1G0_9ACTN</name>
<dbReference type="EMBL" id="BAAAZW010000004">
    <property type="protein sequence ID" value="GAA3958122.1"/>
    <property type="molecule type" value="Genomic_DNA"/>
</dbReference>
<comment type="caution">
    <text evidence="1">The sequence shown here is derived from an EMBL/GenBank/DDBJ whole genome shotgun (WGS) entry which is preliminary data.</text>
</comment>
<evidence type="ECO:0000313" key="1">
    <source>
        <dbReference type="EMBL" id="GAA3958122.1"/>
    </source>
</evidence>